<comment type="caution">
    <text evidence="1">The sequence shown here is derived from an EMBL/GenBank/DDBJ whole genome shotgun (WGS) entry which is preliminary data.</text>
</comment>
<proteinExistence type="predicted"/>
<evidence type="ECO:0000313" key="1">
    <source>
        <dbReference type="EMBL" id="KTD21689.1"/>
    </source>
</evidence>
<dbReference type="GO" id="GO:0005524">
    <property type="term" value="F:ATP binding"/>
    <property type="evidence" value="ECO:0007669"/>
    <property type="project" value="InterPro"/>
</dbReference>
<dbReference type="InterPro" id="IPR008337">
    <property type="entry name" value="Capsule_biosynth_CapB"/>
</dbReference>
<dbReference type="PATRIC" id="fig|45068.5.peg.916"/>
<dbReference type="GO" id="GO:0016020">
    <property type="term" value="C:membrane"/>
    <property type="evidence" value="ECO:0007669"/>
    <property type="project" value="InterPro"/>
</dbReference>
<reference evidence="1 2" key="1">
    <citation type="submission" date="2015-11" db="EMBL/GenBank/DDBJ databases">
        <title>Genomic analysis of 38 Legionella species identifies large and diverse effector repertoires.</title>
        <authorList>
            <person name="Burstein D."/>
            <person name="Amaro F."/>
            <person name="Zusman T."/>
            <person name="Lifshitz Z."/>
            <person name="Cohen O."/>
            <person name="Gilbert J.A."/>
            <person name="Pupko T."/>
            <person name="Shuman H.A."/>
            <person name="Segal G."/>
        </authorList>
    </citation>
    <scope>NUCLEOTIDE SEQUENCE [LARGE SCALE GENOMIC DNA]</scope>
    <source>
        <strain evidence="1 2">ATCC 49505</strain>
    </source>
</reference>
<sequence length="1371" mass="159314">MRKEIEAFAYKSANLFLARLDAKFLKPVWKRFLIDEKRKESGFLGESKANTSERLLKFLKVEIQACLDNISRFNDEHQDFINLYQKAYTVFEQQKLILNYAQVLGATKRDLKKDSAAFSRWFDKDAVIERYQRKIAQSEYTLILCLKLIKPLLEQILEHMDKEAFSAFWQQIRLHELFETMLKYRGDARVVQSALFSLRQSLIFLPQSFKNKLFTDKLREEVLKIAHSGLLSLWCQCEALEILLHIDERILVKLLADYFSNENVRDNLFLHARFAVFASLLIGKYPELEKTLQKLCHDKKPYVRQMLARNLKHLPEKNLQKYMRTFCLLDKAPEVRAAGLLNIPELALKEELFTPLLDFLIELSEQEKDTFVLRVLCKTIADSYFILKKNKHTEAADVWLSRLKPCLSALHLQAENLSVRREAAYVLLSLWCESDEKARALKNELIKLIQPLRAGQSIRLPKKLLQNHDTQTIGRVLAVLAINDFDLIFKIGKYGSSVTRGHKFGFRLWRLLYELRHSSSDKRQGFPYTIGRTTKGQIRAPSSILAEVTKTNVPGEPLLMESENGYRPYLPLMDDVMTCLKSSGKTMKLFTSEGVTSIKAPDKLLHRLKAYYLLNMHFNDYDKLRNWQETDSVSPKRYIKSLKRLGFHIFFKPYDTEKADPAVTRFFSSISLVPFLEHWHQFEDYMSYPYGNSLSDLFIFCLIILGYFIGRHTYLNLKVWRARKALPLVIGGTGTRGKSGVERMKAALFNALGYSVICKTTGSEAMLLYSNRLEPLRELHLFRPFDKATIWEQTEVMQMARNLGVEVFLWECMGLHPNYIKILQRDWSQDNLSTITNAYPDHEDIQGPAGINIPRAMAEFIQPGGILITSEQQMLPILREEACLAGSEIVSVNWIEKGLITEDILKRFPYHEHAENLALILKLADRLGIDHDFILKEIPERVVPDIGVLKIFPPAVIDTRKLVFVNGMSANDRYGCLENWKQIGFQNHDPYEHPDEWISTVVNNRGDRVTRSQVFASMIVRDLQADKHFLIGTNLNGLIGFIEGEWHEYAKTITLWPEEEGGTFKSVSQGYLRKMRIPYLNKHIVARLKSLLEGIDQKQDVAPIIKQWESPEKLEEALRNSPYKDWLKDILAYHELNLKNFYRYEEILKKAEKAGQAERGEIDQQFKEYLQAIFMNKIHIIGDYAISANAIMNKFIQETPPGLKNALMGIQNIKGPGLELIRIWQDWEYCHKACRKIKQHDASAIEKGIKELVDFHEYNLLCFKEVEETLEELEKMKLAEEEWHAAEIKRIRTNYEQAKNKLKKHIDQESKTGFFYQIKLGIQSVFNVSRAVQRRRIANQIYKDLANERISVKRAEKELKKLTIEQTTVGH</sequence>
<dbReference type="PRINTS" id="PR01758">
    <property type="entry name" value="CAPSULEPROTB"/>
</dbReference>
<dbReference type="SUPFAM" id="SSF48371">
    <property type="entry name" value="ARM repeat"/>
    <property type="match status" value="1"/>
</dbReference>
<dbReference type="RefSeq" id="WP_058528856.1">
    <property type="nucleotide sequence ID" value="NZ_CAAAHZ010000002.1"/>
</dbReference>
<dbReference type="GO" id="GO:0045227">
    <property type="term" value="P:capsule polysaccharide biosynthetic process"/>
    <property type="evidence" value="ECO:0007669"/>
    <property type="project" value="InterPro"/>
</dbReference>
<dbReference type="InterPro" id="IPR011989">
    <property type="entry name" value="ARM-like"/>
</dbReference>
<dbReference type="Gene3D" id="1.25.10.10">
    <property type="entry name" value="Leucine-rich Repeat Variant"/>
    <property type="match status" value="1"/>
</dbReference>
<dbReference type="Gene3D" id="3.40.1190.10">
    <property type="entry name" value="Mur-like, catalytic domain"/>
    <property type="match status" value="1"/>
</dbReference>
<dbReference type="STRING" id="45068.Llon_0854"/>
<dbReference type="Proteomes" id="UP000054997">
    <property type="component" value="Unassembled WGS sequence"/>
</dbReference>
<accession>A0A0W0VPK0</accession>
<dbReference type="InterPro" id="IPR016024">
    <property type="entry name" value="ARM-type_fold"/>
</dbReference>
<dbReference type="InterPro" id="IPR036565">
    <property type="entry name" value="Mur-like_cat_sf"/>
</dbReference>
<dbReference type="SUPFAM" id="SSF53623">
    <property type="entry name" value="MurD-like peptide ligases, catalytic domain"/>
    <property type="match status" value="1"/>
</dbReference>
<evidence type="ECO:0000313" key="2">
    <source>
        <dbReference type="Proteomes" id="UP000054997"/>
    </source>
</evidence>
<organism evidence="1 2">
    <name type="scientific">Legionella londiniensis</name>
    <dbReference type="NCBI Taxonomy" id="45068"/>
    <lineage>
        <taxon>Bacteria</taxon>
        <taxon>Pseudomonadati</taxon>
        <taxon>Pseudomonadota</taxon>
        <taxon>Gammaproteobacteria</taxon>
        <taxon>Legionellales</taxon>
        <taxon>Legionellaceae</taxon>
        <taxon>Legionella</taxon>
    </lineage>
</organism>
<protein>
    <submittedName>
        <fullName evidence="1">Capsule biosynthesis protein CapB</fullName>
    </submittedName>
</protein>
<dbReference type="EMBL" id="LNYK01000014">
    <property type="protein sequence ID" value="KTD21689.1"/>
    <property type="molecule type" value="Genomic_DNA"/>
</dbReference>
<name>A0A0W0VPK0_9GAMM</name>
<dbReference type="OrthoDB" id="2884at2"/>
<gene>
    <name evidence="1" type="primary">capB</name>
    <name evidence="1" type="ORF">Llon_0854</name>
</gene>
<keyword evidence="2" id="KW-1185">Reference proteome</keyword>